<dbReference type="EMBL" id="CP000383">
    <property type="protein sequence ID" value="ABG59838.1"/>
    <property type="molecule type" value="Genomic_DNA"/>
</dbReference>
<evidence type="ECO:0000313" key="2">
    <source>
        <dbReference type="Proteomes" id="UP000001822"/>
    </source>
</evidence>
<sequence length="153" mass="17608">MSFGGIIATELSKIVSPVQTIIISSISTDKQLPWHLRMVKYLKLHKFIPTRFLQVKSRLVYWFMGANTIREKAVFNQILKNTDIVFFRWAVSVLLKWKQAAPIKNLQHIHGSSDNIFPLSNISCSHVVPYGGHLMVYSRSEELSLLLNKLLDR</sequence>
<dbReference type="Proteomes" id="UP000001822">
    <property type="component" value="Chromosome"/>
</dbReference>
<protein>
    <recommendedName>
        <fullName evidence="3">Alpha/beta hydrolase</fullName>
    </recommendedName>
</protein>
<dbReference type="SUPFAM" id="SSF53474">
    <property type="entry name" value="alpha/beta-Hydrolases"/>
    <property type="match status" value="1"/>
</dbReference>
<dbReference type="AlphaFoldDB" id="A0A6N4SU49"/>
<accession>A0A6N4SU49</accession>
<evidence type="ECO:0000313" key="1">
    <source>
        <dbReference type="EMBL" id="ABG59838.1"/>
    </source>
</evidence>
<dbReference type="RefSeq" id="WP_011585948.1">
    <property type="nucleotide sequence ID" value="NC_008255.1"/>
</dbReference>
<organism evidence="1 2">
    <name type="scientific">Cytophaga hutchinsonii (strain ATCC 33406 / DSM 1761 / CIP 103989 / NBRC 15051 / NCIMB 9469 / D465)</name>
    <dbReference type="NCBI Taxonomy" id="269798"/>
    <lineage>
        <taxon>Bacteria</taxon>
        <taxon>Pseudomonadati</taxon>
        <taxon>Bacteroidota</taxon>
        <taxon>Cytophagia</taxon>
        <taxon>Cytophagales</taxon>
        <taxon>Cytophagaceae</taxon>
        <taxon>Cytophaga</taxon>
    </lineage>
</organism>
<gene>
    <name evidence="1" type="ordered locus">CHU_2585</name>
</gene>
<name>A0A6N4SU49_CYTH3</name>
<keyword evidence="2" id="KW-1185">Reference proteome</keyword>
<dbReference type="KEGG" id="chu:CHU_2585"/>
<evidence type="ECO:0008006" key="3">
    <source>
        <dbReference type="Google" id="ProtNLM"/>
    </source>
</evidence>
<reference evidence="1 2" key="1">
    <citation type="journal article" date="2007" name="Appl. Environ. Microbiol.">
        <title>Genome sequence of the cellulolytic gliding bacterium Cytophaga hutchinsonii.</title>
        <authorList>
            <person name="Xie G."/>
            <person name="Bruce D.C."/>
            <person name="Challacombe J.F."/>
            <person name="Chertkov O."/>
            <person name="Detter J.C."/>
            <person name="Gilna P."/>
            <person name="Han C.S."/>
            <person name="Lucas S."/>
            <person name="Misra M."/>
            <person name="Myers G.L."/>
            <person name="Richardson P."/>
            <person name="Tapia R."/>
            <person name="Thayer N."/>
            <person name="Thompson L.S."/>
            <person name="Brettin T.S."/>
            <person name="Henrissat B."/>
            <person name="Wilson D.B."/>
            <person name="McBride M.J."/>
        </authorList>
    </citation>
    <scope>NUCLEOTIDE SEQUENCE [LARGE SCALE GENOMIC DNA]</scope>
    <source>
        <strain evidence="2">ATCC 33406 / DSM 1761 / CIP 103989 / NBRC 15051 / NCIMB 9469 / D465</strain>
    </source>
</reference>
<dbReference type="OrthoDB" id="659408at2"/>
<dbReference type="InterPro" id="IPR029058">
    <property type="entry name" value="AB_hydrolase_fold"/>
</dbReference>
<proteinExistence type="predicted"/>